<keyword evidence="2 4" id="KW-0808">Transferase</keyword>
<gene>
    <name evidence="4" type="primary">pdxJ</name>
    <name evidence="6" type="ORF">LTT95_11435</name>
</gene>
<feature type="binding site" evidence="4">
    <location>
        <position position="7"/>
    </location>
    <ligand>
        <name>3-amino-2-oxopropyl phosphate</name>
        <dbReference type="ChEBI" id="CHEBI:57279"/>
    </ligand>
</feature>
<dbReference type="Proteomes" id="UP001430360">
    <property type="component" value="Unassembled WGS sequence"/>
</dbReference>
<comment type="subcellular location">
    <subcellularLocation>
        <location evidence="4">Cytoplasm</location>
    </subcellularLocation>
</comment>
<accession>A0ABS8UF78</accession>
<comment type="caution">
    <text evidence="4">Lacks conserved residue(s) required for the propagation of feature annotation.</text>
</comment>
<dbReference type="InterPro" id="IPR013785">
    <property type="entry name" value="Aldolase_TIM"/>
</dbReference>
<dbReference type="SUPFAM" id="SSF63892">
    <property type="entry name" value="Pyridoxine 5'-phosphate synthase"/>
    <property type="match status" value="1"/>
</dbReference>
<reference evidence="6" key="2">
    <citation type="journal article" date="2022" name="Syst. Appl. Microbiol.">
        <title>Physiological and genomic characterisation of Luteimonas fraxinea sp. nov., a bacterial species associated with trees tolerant to ash dieback.</title>
        <authorList>
            <person name="Ulrich K."/>
            <person name="Becker R."/>
            <person name="Behrendt U."/>
            <person name="Kube M."/>
            <person name="Schneck V."/>
            <person name="Ulrich A."/>
        </authorList>
    </citation>
    <scope>NUCLEOTIDE SEQUENCE</scope>
    <source>
        <strain evidence="6">A1P009</strain>
    </source>
</reference>
<keyword evidence="1 4" id="KW-0963">Cytoplasm</keyword>
<comment type="subunit">
    <text evidence="4">Homooctamer; tetramer of dimers.</text>
</comment>
<sequence>MTRLSVNVNKIAVLRNSRGGRDPEVVRAARACLDAGAHGITVHPRPDARHIRADDVRALAKLTAERGVEFNIEGNPFAPPRDGYPGLLALCEDTRPAQVTLVPDGDAQLTSDHGFDFARERDALIPLVAAFRDLGCRVSLFADAGADIEAARASGADRIELYTGPWAEAFDAGTPETALPAFVTTARQAHAAGLGVNAGHDLSQANLGAFLAALGGIDEVSIGHALIGEALYDGLDTTVRRYLAITDAVAARA</sequence>
<evidence type="ECO:0000313" key="7">
    <source>
        <dbReference type="Proteomes" id="UP001430360"/>
    </source>
</evidence>
<dbReference type="NCBIfam" id="NF003626">
    <property type="entry name" value="PRK05265.1-4"/>
    <property type="match status" value="1"/>
</dbReference>
<evidence type="ECO:0000256" key="2">
    <source>
        <dbReference type="ARBA" id="ARBA00022679"/>
    </source>
</evidence>
<dbReference type="CDD" id="cd00003">
    <property type="entry name" value="PNPsynthase"/>
    <property type="match status" value="1"/>
</dbReference>
<evidence type="ECO:0000256" key="1">
    <source>
        <dbReference type="ARBA" id="ARBA00022490"/>
    </source>
</evidence>
<comment type="similarity">
    <text evidence="4">Belongs to the PNP synthase family.</text>
</comment>
<dbReference type="Gene3D" id="3.20.20.70">
    <property type="entry name" value="Aldolase class I"/>
    <property type="match status" value="1"/>
</dbReference>
<feature type="site" description="Transition state stabilizer" evidence="4">
    <location>
        <position position="160"/>
    </location>
</feature>
<dbReference type="PANTHER" id="PTHR30456">
    <property type="entry name" value="PYRIDOXINE 5'-PHOSPHATE SYNTHASE"/>
    <property type="match status" value="1"/>
</dbReference>
<name>A0ABS8UF78_9GAMM</name>
<protein>
    <recommendedName>
        <fullName evidence="4 5">Pyridoxine 5'-phosphate synthase</fullName>
        <shortName evidence="4">PNP synthase</shortName>
        <ecNumber evidence="4 5">2.6.99.2</ecNumber>
    </recommendedName>
</protein>
<dbReference type="HAMAP" id="MF_00279">
    <property type="entry name" value="PdxJ"/>
    <property type="match status" value="1"/>
</dbReference>
<feature type="active site" description="Proton acceptor" evidence="4">
    <location>
        <position position="73"/>
    </location>
</feature>
<comment type="catalytic activity">
    <reaction evidence="4">
        <text>3-amino-2-oxopropyl phosphate + 1-deoxy-D-xylulose 5-phosphate = pyridoxine 5'-phosphate + phosphate + 2 H2O + H(+)</text>
        <dbReference type="Rhea" id="RHEA:15265"/>
        <dbReference type="ChEBI" id="CHEBI:15377"/>
        <dbReference type="ChEBI" id="CHEBI:15378"/>
        <dbReference type="ChEBI" id="CHEBI:43474"/>
        <dbReference type="ChEBI" id="CHEBI:57279"/>
        <dbReference type="ChEBI" id="CHEBI:57792"/>
        <dbReference type="ChEBI" id="CHEBI:58589"/>
        <dbReference type="EC" id="2.6.99.2"/>
    </reaction>
</comment>
<dbReference type="Pfam" id="PF03740">
    <property type="entry name" value="PdxJ"/>
    <property type="match status" value="1"/>
</dbReference>
<feature type="binding site" evidence="4">
    <location>
        <position position="45"/>
    </location>
    <ligand>
        <name>1-deoxy-D-xylulose 5-phosphate</name>
        <dbReference type="ChEBI" id="CHEBI:57792"/>
    </ligand>
</feature>
<feature type="active site" description="Proton acceptor" evidence="4">
    <location>
        <position position="43"/>
    </location>
</feature>
<dbReference type="GO" id="GO:0033856">
    <property type="term" value="F:pyridoxine 5'-phosphate synthase activity"/>
    <property type="evidence" value="ECO:0007669"/>
    <property type="project" value="UniProtKB-EC"/>
</dbReference>
<evidence type="ECO:0000313" key="6">
    <source>
        <dbReference type="EMBL" id="MCD9097550.1"/>
    </source>
</evidence>
<dbReference type="NCBIfam" id="TIGR00559">
    <property type="entry name" value="pdxJ"/>
    <property type="match status" value="1"/>
</dbReference>
<keyword evidence="3 4" id="KW-0664">Pyridoxine biosynthesis</keyword>
<dbReference type="RefSeq" id="WP_232136601.1">
    <property type="nucleotide sequence ID" value="NZ_CP089507.1"/>
</dbReference>
<feature type="binding site" evidence="4">
    <location>
        <position position="50"/>
    </location>
    <ligand>
        <name>1-deoxy-D-xylulose 5-phosphate</name>
        <dbReference type="ChEBI" id="CHEBI:57792"/>
    </ligand>
</feature>
<dbReference type="EC" id="2.6.99.2" evidence="4 5"/>
<feature type="active site" description="Proton donor" evidence="4">
    <location>
        <position position="200"/>
    </location>
</feature>
<feature type="binding site" evidence="4">
    <location>
        <position position="201"/>
    </location>
    <ligand>
        <name>3-amino-2-oxopropyl phosphate</name>
        <dbReference type="ChEBI" id="CHEBI:57279"/>
    </ligand>
</feature>
<dbReference type="InterPro" id="IPR004569">
    <property type="entry name" value="PyrdxlP_synth_PdxJ"/>
</dbReference>
<feature type="binding site" evidence="4">
    <location>
        <position position="110"/>
    </location>
    <ligand>
        <name>1-deoxy-D-xylulose 5-phosphate</name>
        <dbReference type="ChEBI" id="CHEBI:57792"/>
    </ligand>
</feature>
<feature type="binding site" evidence="4">
    <location>
        <position position="18"/>
    </location>
    <ligand>
        <name>3-amino-2-oxopropyl phosphate</name>
        <dbReference type="ChEBI" id="CHEBI:57279"/>
    </ligand>
</feature>
<comment type="pathway">
    <text evidence="4">Cofactor biosynthesis; pyridoxine 5'-phosphate biosynthesis; pyridoxine 5'-phosphate from D-erythrose 4-phosphate: step 5/5.</text>
</comment>
<comment type="caution">
    <text evidence="6">The sequence shown here is derived from an EMBL/GenBank/DDBJ whole genome shotgun (WGS) entry which is preliminary data.</text>
</comment>
<evidence type="ECO:0000256" key="5">
    <source>
        <dbReference type="NCBIfam" id="TIGR00559"/>
    </source>
</evidence>
<reference evidence="6" key="1">
    <citation type="submission" date="2021-12" db="EMBL/GenBank/DDBJ databases">
        <authorList>
            <person name="Ulrich A."/>
        </authorList>
    </citation>
    <scope>NUCLEOTIDE SEQUENCE</scope>
    <source>
        <strain evidence="6">A1P009</strain>
    </source>
</reference>
<evidence type="ECO:0000256" key="4">
    <source>
        <dbReference type="HAMAP-Rule" id="MF_00279"/>
    </source>
</evidence>
<keyword evidence="7" id="KW-1185">Reference proteome</keyword>
<dbReference type="EMBL" id="JAJQKU010000003">
    <property type="protein sequence ID" value="MCD9097550.1"/>
    <property type="molecule type" value="Genomic_DNA"/>
</dbReference>
<feature type="binding site" evidence="4">
    <location>
        <begin position="223"/>
        <end position="224"/>
    </location>
    <ligand>
        <name>3-amino-2-oxopropyl phosphate</name>
        <dbReference type="ChEBI" id="CHEBI:57279"/>
    </ligand>
</feature>
<evidence type="ECO:0000256" key="3">
    <source>
        <dbReference type="ARBA" id="ARBA00023096"/>
    </source>
</evidence>
<comment type="function">
    <text evidence="4">Catalyzes the complicated ring closure reaction between the two acyclic compounds 1-deoxy-D-xylulose-5-phosphate (DXP) and 3-amino-2-oxopropyl phosphate (1-amino-acetone-3-phosphate or AAP) to form pyridoxine 5'-phosphate (PNP) and inorganic phosphate.</text>
</comment>
<proteinExistence type="inferred from homology"/>
<dbReference type="InterPro" id="IPR036130">
    <property type="entry name" value="Pyridoxine-5'_phos_synth"/>
</dbReference>
<organism evidence="6 7">
    <name type="scientific">Luteimonas fraxinea</name>
    <dbReference type="NCBI Taxonomy" id="2901869"/>
    <lineage>
        <taxon>Bacteria</taxon>
        <taxon>Pseudomonadati</taxon>
        <taxon>Pseudomonadota</taxon>
        <taxon>Gammaproteobacteria</taxon>
        <taxon>Lysobacterales</taxon>
        <taxon>Lysobacteraceae</taxon>
        <taxon>Luteimonas</taxon>
    </lineage>
</organism>
<dbReference type="PANTHER" id="PTHR30456:SF0">
    <property type="entry name" value="PYRIDOXINE 5'-PHOSPHATE SYNTHASE"/>
    <property type="match status" value="1"/>
</dbReference>